<gene>
    <name evidence="11" type="ORF">SAMN02745138_00767</name>
</gene>
<dbReference type="GO" id="GO:0015740">
    <property type="term" value="P:C4-dicarboxylate transport"/>
    <property type="evidence" value="ECO:0007669"/>
    <property type="project" value="TreeGrafter"/>
</dbReference>
<protein>
    <submittedName>
        <fullName evidence="11">Tripartite ATP-independent transporter, DctQ component</fullName>
    </submittedName>
</protein>
<comment type="similarity">
    <text evidence="8">Belongs to the TRAP transporter small permease family.</text>
</comment>
<evidence type="ECO:0000256" key="1">
    <source>
        <dbReference type="ARBA" id="ARBA00004429"/>
    </source>
</evidence>
<reference evidence="11 12" key="1">
    <citation type="submission" date="2016-11" db="EMBL/GenBank/DDBJ databases">
        <authorList>
            <person name="Jaros S."/>
            <person name="Januszkiewicz K."/>
            <person name="Wedrychowicz H."/>
        </authorList>
    </citation>
    <scope>NUCLEOTIDE SEQUENCE [LARGE SCALE GENOMIC DNA]</scope>
    <source>
        <strain evidence="11 12">DSM 14214</strain>
    </source>
</reference>
<dbReference type="InterPro" id="IPR007387">
    <property type="entry name" value="TRAP_DctQ"/>
</dbReference>
<feature type="transmembrane region" description="Helical" evidence="9">
    <location>
        <begin position="51"/>
        <end position="68"/>
    </location>
</feature>
<name>A0A1M6N538_9FIRM</name>
<dbReference type="OrthoDB" id="2086825at2"/>
<dbReference type="RefSeq" id="WP_072849369.1">
    <property type="nucleotide sequence ID" value="NZ_FRAH01000009.1"/>
</dbReference>
<evidence type="ECO:0000313" key="12">
    <source>
        <dbReference type="Proteomes" id="UP000183975"/>
    </source>
</evidence>
<sequence length="167" mass="18716">MLKKYTKFLDGLESVEKVFLVVTAAIMVIVIAYQVVLRYVFNASNAWSEELARYLFIYDVFIGSAIALRKNSHLQVDVFLNLMKERTKYIYTIVVTILGILFLAVLFVYSISLCKISAVNITPGLQVSMAIPYACMPLGAVLMILTSFEVIGKNVEKLKQCKKGADV</sequence>
<proteinExistence type="inferred from homology"/>
<evidence type="ECO:0000256" key="4">
    <source>
        <dbReference type="ARBA" id="ARBA00022519"/>
    </source>
</evidence>
<evidence type="ECO:0000256" key="6">
    <source>
        <dbReference type="ARBA" id="ARBA00022989"/>
    </source>
</evidence>
<feature type="transmembrane region" description="Helical" evidence="9">
    <location>
        <begin position="89"/>
        <end position="111"/>
    </location>
</feature>
<evidence type="ECO:0000256" key="2">
    <source>
        <dbReference type="ARBA" id="ARBA00022448"/>
    </source>
</evidence>
<dbReference type="GO" id="GO:0022857">
    <property type="term" value="F:transmembrane transporter activity"/>
    <property type="evidence" value="ECO:0007669"/>
    <property type="project" value="TreeGrafter"/>
</dbReference>
<keyword evidence="3" id="KW-1003">Cell membrane</keyword>
<dbReference type="Proteomes" id="UP000183975">
    <property type="component" value="Unassembled WGS sequence"/>
</dbReference>
<dbReference type="AlphaFoldDB" id="A0A1M6N538"/>
<evidence type="ECO:0000256" key="9">
    <source>
        <dbReference type="SAM" id="Phobius"/>
    </source>
</evidence>
<keyword evidence="6 9" id="KW-1133">Transmembrane helix</keyword>
<keyword evidence="12" id="KW-1185">Reference proteome</keyword>
<feature type="transmembrane region" description="Helical" evidence="9">
    <location>
        <begin position="131"/>
        <end position="152"/>
    </location>
</feature>
<dbReference type="GO" id="GO:0005886">
    <property type="term" value="C:plasma membrane"/>
    <property type="evidence" value="ECO:0007669"/>
    <property type="project" value="UniProtKB-SubCell"/>
</dbReference>
<evidence type="ECO:0000259" key="10">
    <source>
        <dbReference type="Pfam" id="PF04290"/>
    </source>
</evidence>
<accession>A0A1M6N538</accession>
<comment type="subcellular location">
    <subcellularLocation>
        <location evidence="1">Cell inner membrane</location>
        <topology evidence="1">Multi-pass membrane protein</topology>
    </subcellularLocation>
</comment>
<dbReference type="Pfam" id="PF04290">
    <property type="entry name" value="DctQ"/>
    <property type="match status" value="1"/>
</dbReference>
<feature type="domain" description="Tripartite ATP-independent periplasmic transporters DctQ component" evidence="10">
    <location>
        <begin position="27"/>
        <end position="150"/>
    </location>
</feature>
<dbReference type="PANTHER" id="PTHR35011">
    <property type="entry name" value="2,3-DIKETO-L-GULONATE TRAP TRANSPORTER SMALL PERMEASE PROTEIN YIAM"/>
    <property type="match status" value="1"/>
</dbReference>
<evidence type="ECO:0000256" key="7">
    <source>
        <dbReference type="ARBA" id="ARBA00023136"/>
    </source>
</evidence>
<keyword evidence="7 9" id="KW-0472">Membrane</keyword>
<dbReference type="GeneID" id="78177393"/>
<feature type="transmembrane region" description="Helical" evidence="9">
    <location>
        <begin position="20"/>
        <end position="39"/>
    </location>
</feature>
<keyword evidence="2" id="KW-0813">Transport</keyword>
<organism evidence="11 12">
    <name type="scientific">Anaerotignum lactatifermentans DSM 14214</name>
    <dbReference type="NCBI Taxonomy" id="1121323"/>
    <lineage>
        <taxon>Bacteria</taxon>
        <taxon>Bacillati</taxon>
        <taxon>Bacillota</taxon>
        <taxon>Clostridia</taxon>
        <taxon>Lachnospirales</taxon>
        <taxon>Anaerotignaceae</taxon>
        <taxon>Anaerotignum</taxon>
    </lineage>
</organism>
<evidence type="ECO:0000256" key="8">
    <source>
        <dbReference type="ARBA" id="ARBA00038436"/>
    </source>
</evidence>
<evidence type="ECO:0000256" key="5">
    <source>
        <dbReference type="ARBA" id="ARBA00022692"/>
    </source>
</evidence>
<evidence type="ECO:0000313" key="11">
    <source>
        <dbReference type="EMBL" id="SHJ90772.1"/>
    </source>
</evidence>
<dbReference type="EMBL" id="FRAH01000009">
    <property type="protein sequence ID" value="SHJ90772.1"/>
    <property type="molecule type" value="Genomic_DNA"/>
</dbReference>
<keyword evidence="5 9" id="KW-0812">Transmembrane</keyword>
<dbReference type="PANTHER" id="PTHR35011:SF2">
    <property type="entry name" value="2,3-DIKETO-L-GULONATE TRAP TRANSPORTER SMALL PERMEASE PROTEIN YIAM"/>
    <property type="match status" value="1"/>
</dbReference>
<evidence type="ECO:0000256" key="3">
    <source>
        <dbReference type="ARBA" id="ARBA00022475"/>
    </source>
</evidence>
<dbReference type="InterPro" id="IPR055348">
    <property type="entry name" value="DctQ"/>
</dbReference>
<keyword evidence="4" id="KW-0997">Cell inner membrane</keyword>